<dbReference type="SUPFAM" id="SSF51206">
    <property type="entry name" value="cAMP-binding domain-like"/>
    <property type="match status" value="1"/>
</dbReference>
<keyword evidence="7" id="KW-0997">Cell inner membrane</keyword>
<feature type="transmembrane region" description="Helical" evidence="7">
    <location>
        <begin position="142"/>
        <end position="161"/>
    </location>
</feature>
<dbReference type="AlphaFoldDB" id="A0A4R0YKQ6"/>
<dbReference type="InterPro" id="IPR045275">
    <property type="entry name" value="MscS_archaea/bacteria_type"/>
</dbReference>
<feature type="transmembrane region" description="Helical" evidence="7">
    <location>
        <begin position="173"/>
        <end position="192"/>
    </location>
</feature>
<dbReference type="InterPro" id="IPR010920">
    <property type="entry name" value="LSM_dom_sf"/>
</dbReference>
<evidence type="ECO:0000313" key="10">
    <source>
        <dbReference type="Proteomes" id="UP000291822"/>
    </source>
</evidence>
<reference evidence="9 10" key="1">
    <citation type="submission" date="2019-02" db="EMBL/GenBank/DDBJ databases">
        <title>Dyella amyloliquefaciens sp. nov., isolated from forest soil.</title>
        <authorList>
            <person name="Gao Z.-H."/>
            <person name="Qiu L.-H."/>
        </authorList>
    </citation>
    <scope>NUCLEOTIDE SEQUENCE [LARGE SCALE GENOMIC DNA]</scope>
    <source>
        <strain evidence="9 10">KACC 12747</strain>
    </source>
</reference>
<dbReference type="InterPro" id="IPR023408">
    <property type="entry name" value="MscS_beta-dom_sf"/>
</dbReference>
<keyword evidence="6 7" id="KW-0472">Membrane</keyword>
<evidence type="ECO:0000256" key="4">
    <source>
        <dbReference type="ARBA" id="ARBA00022692"/>
    </source>
</evidence>
<keyword evidence="4 7" id="KW-0812">Transmembrane</keyword>
<dbReference type="PANTHER" id="PTHR30221">
    <property type="entry name" value="SMALL-CONDUCTANCE MECHANOSENSITIVE CHANNEL"/>
    <property type="match status" value="1"/>
</dbReference>
<dbReference type="Gene3D" id="1.10.287.1260">
    <property type="match status" value="1"/>
</dbReference>
<evidence type="ECO:0000259" key="8">
    <source>
        <dbReference type="PROSITE" id="PS50042"/>
    </source>
</evidence>
<dbReference type="PIRSF" id="PIRSF026673">
    <property type="entry name" value="UCP026673_ion_chan"/>
    <property type="match status" value="1"/>
</dbReference>
<sequence>MAGLSGCLSARKSHEVFQQGLCRPTVLLAIDTANTRVGENMSRPRVGWACQSKGEGAGLTLRILAAMNPTDRGMLFGLGVLLLDFLAWRFLKLSQEWARFGIRLTLFLLLSYVLWTAQISPFHVAPWADQPIRHLLAQGLEILWWLQAAQISATILGRIVLPSELHRERLFQDILRAIVFVTAAVAAVGYVLELPLGGLLATSGAMAIIVGLAVQSTLSDVFSGVVLNATQPFQVGDTVTIADIQGRVIDRTWRATTLLNNRGNFVQVPNSAAAKANIVNLSRPPQIHGVTVLIHISPTIRPSVVISALEDAVRSTTEVLVNPKPVITATGIHRKFIEYEILAYVASADKKVATQNEIIDQAHRHLNAHGICLGQEQQGGEFAGEPERLLRHIDMFKSLSAEQIAQLAGAAIRRTFSAGEMIYDVSPDCPDDQRALFIVASGVAVLLAPRDGRDIELRRLAPGDAVGRSSILTGVSAGIRLRALSSASIVRLNKNAITPLLQEFPELAKTMLNDLLEFQSREAEILREITDHETAKEGVFQKLLEGLRRLHGVAHK</sequence>
<keyword evidence="7" id="KW-0406">Ion transport</keyword>
<accession>A0A4R0YKQ6</accession>
<dbReference type="GO" id="GO:0008381">
    <property type="term" value="F:mechanosensitive monoatomic ion channel activity"/>
    <property type="evidence" value="ECO:0007669"/>
    <property type="project" value="InterPro"/>
</dbReference>
<evidence type="ECO:0000256" key="5">
    <source>
        <dbReference type="ARBA" id="ARBA00022989"/>
    </source>
</evidence>
<feature type="transmembrane region" description="Helical" evidence="7">
    <location>
        <begin position="73"/>
        <end position="91"/>
    </location>
</feature>
<gene>
    <name evidence="9" type="ORF">EZM97_23175</name>
</gene>
<dbReference type="GO" id="GO:0005886">
    <property type="term" value="C:plasma membrane"/>
    <property type="evidence" value="ECO:0007669"/>
    <property type="project" value="UniProtKB-SubCell"/>
</dbReference>
<comment type="caution">
    <text evidence="9">The sequence shown here is derived from an EMBL/GenBank/DDBJ whole genome shotgun (WGS) entry which is preliminary data.</text>
</comment>
<dbReference type="InterPro" id="IPR011066">
    <property type="entry name" value="MscS_channel_C_sf"/>
</dbReference>
<dbReference type="PROSITE" id="PS50042">
    <property type="entry name" value="CNMP_BINDING_3"/>
    <property type="match status" value="1"/>
</dbReference>
<comment type="function">
    <text evidence="7">Mechanosensitive channel that participates in the regulation of osmotic pressure changes within the cell, opening in response to stretch forces in the membrane lipid bilayer, without the need for other proteins. Contributes to normal resistance to hypoosmotic shock. Forms an ion channel of 1.0 nanosiemens conductance with a slight preference for anions.</text>
</comment>
<dbReference type="EMBL" id="SJTG01000003">
    <property type="protein sequence ID" value="TCI09141.1"/>
    <property type="molecule type" value="Genomic_DNA"/>
</dbReference>
<evidence type="ECO:0000313" key="9">
    <source>
        <dbReference type="EMBL" id="TCI09141.1"/>
    </source>
</evidence>
<keyword evidence="5 7" id="KW-1133">Transmembrane helix</keyword>
<dbReference type="InterPro" id="IPR018490">
    <property type="entry name" value="cNMP-bd_dom_sf"/>
</dbReference>
<evidence type="ECO:0000256" key="2">
    <source>
        <dbReference type="ARBA" id="ARBA00004651"/>
    </source>
</evidence>
<keyword evidence="7" id="KW-0813">Transport</keyword>
<evidence type="ECO:0000256" key="1">
    <source>
        <dbReference type="ARBA" id="ARBA00004496"/>
    </source>
</evidence>
<dbReference type="Pfam" id="PF00027">
    <property type="entry name" value="cNMP_binding"/>
    <property type="match status" value="1"/>
</dbReference>
<comment type="subunit">
    <text evidence="7">Homoheptamer.</text>
</comment>
<keyword evidence="3" id="KW-1003">Cell membrane</keyword>
<feature type="domain" description="Cyclic nucleotide-binding" evidence="8">
    <location>
        <begin position="395"/>
        <end position="518"/>
    </location>
</feature>
<dbReference type="InterPro" id="IPR006685">
    <property type="entry name" value="MscS_channel_2nd"/>
</dbReference>
<dbReference type="Pfam" id="PF00924">
    <property type="entry name" value="MS_channel_2nd"/>
    <property type="match status" value="1"/>
</dbReference>
<evidence type="ECO:0000256" key="6">
    <source>
        <dbReference type="ARBA" id="ARBA00023136"/>
    </source>
</evidence>
<evidence type="ECO:0000256" key="3">
    <source>
        <dbReference type="ARBA" id="ARBA00022475"/>
    </source>
</evidence>
<dbReference type="InterPro" id="IPR016846">
    <property type="entry name" value="cNMP-bd_ion_channel"/>
</dbReference>
<dbReference type="Gene3D" id="2.60.120.10">
    <property type="entry name" value="Jelly Rolls"/>
    <property type="match status" value="1"/>
</dbReference>
<comment type="subcellular location">
    <subcellularLocation>
        <location evidence="7">Cell inner membrane</location>
        <topology evidence="7">Multi-pass membrane protein</topology>
    </subcellularLocation>
    <subcellularLocation>
        <location evidence="2">Cell membrane</location>
        <topology evidence="2">Multi-pass membrane protein</topology>
    </subcellularLocation>
    <subcellularLocation>
        <location evidence="1">Cytoplasm</location>
    </subcellularLocation>
</comment>
<evidence type="ECO:0000256" key="7">
    <source>
        <dbReference type="RuleBase" id="RU369025"/>
    </source>
</evidence>
<dbReference type="SUPFAM" id="SSF50182">
    <property type="entry name" value="Sm-like ribonucleoproteins"/>
    <property type="match status" value="1"/>
</dbReference>
<dbReference type="SMART" id="SM00100">
    <property type="entry name" value="cNMP"/>
    <property type="match status" value="1"/>
</dbReference>
<name>A0A4R0YKQ6_9GAMM</name>
<keyword evidence="10" id="KW-1185">Reference proteome</keyword>
<protein>
    <recommendedName>
        <fullName evidence="7">Small-conductance mechanosensitive channel</fullName>
    </recommendedName>
</protein>
<dbReference type="InterPro" id="IPR000595">
    <property type="entry name" value="cNMP-bd_dom"/>
</dbReference>
<proteinExistence type="inferred from homology"/>
<organism evidence="9 10">
    <name type="scientific">Dyella soli</name>
    <dbReference type="NCBI Taxonomy" id="522319"/>
    <lineage>
        <taxon>Bacteria</taxon>
        <taxon>Pseudomonadati</taxon>
        <taxon>Pseudomonadota</taxon>
        <taxon>Gammaproteobacteria</taxon>
        <taxon>Lysobacterales</taxon>
        <taxon>Rhodanobacteraceae</taxon>
        <taxon>Dyella</taxon>
    </lineage>
</organism>
<dbReference type="CDD" id="cd00038">
    <property type="entry name" value="CAP_ED"/>
    <property type="match status" value="1"/>
</dbReference>
<dbReference type="Proteomes" id="UP000291822">
    <property type="component" value="Unassembled WGS sequence"/>
</dbReference>
<feature type="transmembrane region" description="Helical" evidence="7">
    <location>
        <begin position="103"/>
        <end position="122"/>
    </location>
</feature>
<comment type="similarity">
    <text evidence="7">Belongs to the MscS (TC 1.A.23) family.</text>
</comment>
<dbReference type="Gene3D" id="2.30.30.60">
    <property type="match status" value="1"/>
</dbReference>
<dbReference type="PANTHER" id="PTHR30221:SF1">
    <property type="entry name" value="SMALL-CONDUCTANCE MECHANOSENSITIVE CHANNEL"/>
    <property type="match status" value="1"/>
</dbReference>
<dbReference type="SUPFAM" id="SSF82689">
    <property type="entry name" value="Mechanosensitive channel protein MscS (YggB), C-terminal domain"/>
    <property type="match status" value="1"/>
</dbReference>
<dbReference type="InterPro" id="IPR014710">
    <property type="entry name" value="RmlC-like_jellyroll"/>
</dbReference>
<dbReference type="GO" id="GO:0005737">
    <property type="term" value="C:cytoplasm"/>
    <property type="evidence" value="ECO:0007669"/>
    <property type="project" value="UniProtKB-SubCell"/>
</dbReference>
<keyword evidence="7" id="KW-0407">Ion channel</keyword>